<evidence type="ECO:0000313" key="2">
    <source>
        <dbReference type="EMBL" id="TYS50500.1"/>
    </source>
</evidence>
<reference evidence="2 3" key="1">
    <citation type="submission" date="2019-08" db="EMBL/GenBank/DDBJ databases">
        <title>Bacillus genomes from the desert of Cuatro Cienegas, Coahuila.</title>
        <authorList>
            <person name="Olmedo-Alvarez G."/>
        </authorList>
    </citation>
    <scope>NUCLEOTIDE SEQUENCE [LARGE SCALE GENOMIC DNA]</scope>
    <source>
        <strain evidence="2 3">CH108_3D</strain>
    </source>
</reference>
<evidence type="ECO:0000313" key="3">
    <source>
        <dbReference type="Proteomes" id="UP000322997"/>
    </source>
</evidence>
<feature type="chain" id="PRO_5039671995" evidence="1">
    <location>
        <begin position="24"/>
        <end position="386"/>
    </location>
</feature>
<dbReference type="AlphaFoldDB" id="A0A5D4RHZ4"/>
<protein>
    <submittedName>
        <fullName evidence="2">CamS family sex pheromone protein</fullName>
    </submittedName>
</protein>
<dbReference type="PROSITE" id="PS51257">
    <property type="entry name" value="PROKAR_LIPOPROTEIN"/>
    <property type="match status" value="1"/>
</dbReference>
<dbReference type="PIRSF" id="PIRSF012509">
    <property type="entry name" value="CamS"/>
    <property type="match status" value="1"/>
</dbReference>
<keyword evidence="1" id="KW-0732">Signal</keyword>
<dbReference type="InterPro" id="IPR011426">
    <property type="entry name" value="CamS"/>
</dbReference>
<dbReference type="CDD" id="cd13441">
    <property type="entry name" value="CamS_repeat_1"/>
    <property type="match status" value="1"/>
</dbReference>
<dbReference type="Pfam" id="PF07537">
    <property type="entry name" value="CamS"/>
    <property type="match status" value="1"/>
</dbReference>
<feature type="signal peptide" evidence="1">
    <location>
        <begin position="1"/>
        <end position="23"/>
    </location>
</feature>
<evidence type="ECO:0000256" key="1">
    <source>
        <dbReference type="SAM" id="SignalP"/>
    </source>
</evidence>
<dbReference type="CDD" id="cd13440">
    <property type="entry name" value="CamS_repeat_2"/>
    <property type="match status" value="1"/>
</dbReference>
<comment type="caution">
    <text evidence="2">The sequence shown here is derived from an EMBL/GenBank/DDBJ whole genome shotgun (WGS) entry which is preliminary data.</text>
</comment>
<name>A0A5D4RHZ4_9BACI</name>
<dbReference type="EMBL" id="VTEQ01000007">
    <property type="protein sequence ID" value="TYS50500.1"/>
    <property type="molecule type" value="Genomic_DNA"/>
</dbReference>
<gene>
    <name evidence="2" type="ORF">FZC83_18940</name>
</gene>
<organism evidence="2 3">
    <name type="scientific">Rossellomorea marisflavi</name>
    <dbReference type="NCBI Taxonomy" id="189381"/>
    <lineage>
        <taxon>Bacteria</taxon>
        <taxon>Bacillati</taxon>
        <taxon>Bacillota</taxon>
        <taxon>Bacilli</taxon>
        <taxon>Bacillales</taxon>
        <taxon>Bacillaceae</taxon>
        <taxon>Rossellomorea</taxon>
    </lineage>
</organism>
<dbReference type="Proteomes" id="UP000322997">
    <property type="component" value="Unassembled WGS sequence"/>
</dbReference>
<sequence>MKKGIVAALSVLFLLGGCAPTFEKQDQVVQENKSDEGTKGFIPNFQISENYYKTMMPYETSETRGVVVNDLGSRYDINEIETGLMRVAQNQFPTDEYFFKEGKYLDKETVDSWLQRKYTSKQLKDKKMKESENIGLNPVQEDGDTEPIYLAHLVEHNYLVKVKDGNKDKAKLGGVVIALSLNSVQYETNMSSGARTVKNISNDELKQQGMKMAEEVVKRLRQKDGLKNAPIMIALYKQAPKDERVPGHFFAYSVAGNGEDSIQDWNDVNESHYLFPSPEAADAHPNDYKVFKTLKDDVEDYFPVYTGLTGQALYEDDKLAKMDFEVALTFEGKTETIGFAQHLASMITKHVPEGWDMKLTISSSDGPEALIVKKKGSKETYVHIYE</sequence>
<proteinExistence type="predicted"/>
<dbReference type="Gene3D" id="3.10.570.10">
    <property type="entry name" value="sex pheromone staph- cam373 precursor domain"/>
    <property type="match status" value="1"/>
</dbReference>
<accession>A0A5D4RHZ4</accession>
<dbReference type="RefSeq" id="WP_079514594.1">
    <property type="nucleotide sequence ID" value="NZ_CP128801.1"/>
</dbReference>